<comment type="similarity">
    <text evidence="4">Belongs to the bacterial microcompartments protein family.</text>
</comment>
<evidence type="ECO:0000256" key="1">
    <source>
        <dbReference type="ARBA" id="ARBA00004836"/>
    </source>
</evidence>
<dbReference type="InterPro" id="IPR037233">
    <property type="entry name" value="CcmK-like_sf"/>
</dbReference>
<evidence type="ECO:0000259" key="6">
    <source>
        <dbReference type="PROSITE" id="PS51930"/>
    </source>
</evidence>
<feature type="region of interest" description="Disordered" evidence="5">
    <location>
        <begin position="267"/>
        <end position="288"/>
    </location>
</feature>
<comment type="pathway">
    <text evidence="1">Polyol metabolism; 1,2-propanediol degradation.</text>
</comment>
<evidence type="ECO:0000313" key="7">
    <source>
        <dbReference type="EMBL" id="PXW39582.1"/>
    </source>
</evidence>
<protein>
    <submittedName>
        <fullName evidence="7">Microcompartment protein CcmL/EutN</fullName>
    </submittedName>
</protein>
<evidence type="ECO:0000256" key="4">
    <source>
        <dbReference type="PROSITE-ProRule" id="PRU01278"/>
    </source>
</evidence>
<comment type="subcellular location">
    <subcellularLocation>
        <location evidence="2">Bacterial microcompartment</location>
    </subcellularLocation>
</comment>
<accession>A0A318FKM7</accession>
<dbReference type="InterPro" id="IPR000249">
    <property type="entry name" value="BMC_dom"/>
</dbReference>
<dbReference type="PANTHER" id="PTHR33941:SF11">
    <property type="entry name" value="BACTERIAL MICROCOMPARTMENT SHELL PROTEIN PDUJ"/>
    <property type="match status" value="1"/>
</dbReference>
<dbReference type="RefSeq" id="WP_110276336.1">
    <property type="nucleotide sequence ID" value="NZ_QJJG01000019.1"/>
</dbReference>
<evidence type="ECO:0000256" key="2">
    <source>
        <dbReference type="ARBA" id="ARBA00024322"/>
    </source>
</evidence>
<organism evidence="7 8">
    <name type="scientific">Klebsiella oxytoca</name>
    <dbReference type="NCBI Taxonomy" id="571"/>
    <lineage>
        <taxon>Bacteria</taxon>
        <taxon>Pseudomonadati</taxon>
        <taxon>Pseudomonadota</taxon>
        <taxon>Gammaproteobacteria</taxon>
        <taxon>Enterobacterales</taxon>
        <taxon>Enterobacteriaceae</taxon>
        <taxon>Klebsiella/Raoultella group</taxon>
        <taxon>Klebsiella</taxon>
    </lineage>
</organism>
<evidence type="ECO:0000313" key="8">
    <source>
        <dbReference type="Proteomes" id="UP000247485"/>
    </source>
</evidence>
<feature type="domain" description="BMC" evidence="6">
    <location>
        <begin position="4"/>
        <end position="89"/>
    </location>
</feature>
<name>A0A318FKM7_KLEOX</name>
<dbReference type="Proteomes" id="UP000247485">
    <property type="component" value="Unassembled WGS sequence"/>
</dbReference>
<dbReference type="PROSITE" id="PS51930">
    <property type="entry name" value="BMC_2"/>
    <property type="match status" value="1"/>
</dbReference>
<dbReference type="PANTHER" id="PTHR33941">
    <property type="entry name" value="PROPANEDIOL UTILIZATION PROTEIN PDUA"/>
    <property type="match status" value="1"/>
</dbReference>
<evidence type="ECO:0000256" key="3">
    <source>
        <dbReference type="ARBA" id="ARBA00024446"/>
    </source>
</evidence>
<dbReference type="EMBL" id="QJJG01000019">
    <property type="protein sequence ID" value="PXW39582.1"/>
    <property type="molecule type" value="Genomic_DNA"/>
</dbReference>
<dbReference type="SMART" id="SM00877">
    <property type="entry name" value="BMC"/>
    <property type="match status" value="1"/>
</dbReference>
<reference evidence="7 8" key="1">
    <citation type="submission" date="2018-05" db="EMBL/GenBank/DDBJ databases">
        <title>Freshwater and sediment microbial communities from various areas in North America, analyzing microbe dynamics in response to fracking.</title>
        <authorList>
            <person name="Lamendella R."/>
        </authorList>
    </citation>
    <scope>NUCLEOTIDE SEQUENCE [LARGE SCALE GENOMIC DNA]</scope>
    <source>
        <strain evidence="7 8">67</strain>
    </source>
</reference>
<dbReference type="GO" id="GO:0031469">
    <property type="term" value="C:bacterial microcompartment"/>
    <property type="evidence" value="ECO:0007669"/>
    <property type="project" value="UniProtKB-SubCell"/>
</dbReference>
<proteinExistence type="inferred from homology"/>
<gene>
    <name evidence="7" type="ORF">DET57_11967</name>
</gene>
<dbReference type="AlphaFoldDB" id="A0A318FKM7"/>
<comment type="caution">
    <text evidence="7">The sequence shown here is derived from an EMBL/GenBank/DDBJ whole genome shotgun (WGS) entry which is preliminary data.</text>
</comment>
<keyword evidence="3" id="KW-1283">Bacterial microcompartment</keyword>
<dbReference type="InterPro" id="IPR050575">
    <property type="entry name" value="BMC_shell"/>
</dbReference>
<dbReference type="InterPro" id="IPR044872">
    <property type="entry name" value="CcmK/CsoS1_BMC"/>
</dbReference>
<feature type="compositionally biased region" description="Basic residues" evidence="5">
    <location>
        <begin position="269"/>
        <end position="288"/>
    </location>
</feature>
<sequence>MQHSLGLIEVSGMSLAITVADVMAKTAQIRLIGVERTIGSGWMLVKIAGDVAAVRTALSAGEETARAHQGFVACTTIARPAKGTGELVSTTKPPRAEPVQKITVLPAVALTASAAHTTTGPESVQEDPDAEKAVPPIREAVEGSTDNIIQVDAINDPVETAREISKPNASAKSPPAEYGEKQSVATVKAFPVMGDIATDLDIPTASARSVAVAQQVKPGISLHQFHYQEKPDDETADAGSQQTGETKQAVAISAKLLVTCKICGDPSCPRHKGQPRSRCIHNQKSVLR</sequence>
<evidence type="ECO:0000256" key="5">
    <source>
        <dbReference type="SAM" id="MobiDB-lite"/>
    </source>
</evidence>
<dbReference type="CDD" id="cd07056">
    <property type="entry name" value="BMC_PduK"/>
    <property type="match status" value="1"/>
</dbReference>
<dbReference type="SUPFAM" id="SSF143414">
    <property type="entry name" value="CcmK-like"/>
    <property type="match status" value="1"/>
</dbReference>
<dbReference type="Gene3D" id="3.30.70.1710">
    <property type="match status" value="1"/>
</dbReference>
<dbReference type="Pfam" id="PF00936">
    <property type="entry name" value="BMC"/>
    <property type="match status" value="1"/>
</dbReference>